<dbReference type="Gene3D" id="3.40.710.10">
    <property type="entry name" value="DD-peptidase/beta-lactamase superfamily"/>
    <property type="match status" value="1"/>
</dbReference>
<comment type="caution">
    <text evidence="2">The sequence shown here is derived from an EMBL/GenBank/DDBJ whole genome shotgun (WGS) entry which is preliminary data.</text>
</comment>
<evidence type="ECO:0000313" key="2">
    <source>
        <dbReference type="EMBL" id="OAN18543.1"/>
    </source>
</evidence>
<name>A0A178KPE8_9GAMM</name>
<dbReference type="OrthoDB" id="9799367at2"/>
<feature type="domain" description="Beta-lactamase-related" evidence="1">
    <location>
        <begin position="17"/>
        <end position="357"/>
    </location>
</feature>
<protein>
    <recommendedName>
        <fullName evidence="1">Beta-lactamase-related domain-containing protein</fullName>
    </recommendedName>
</protein>
<dbReference type="InterPro" id="IPR001466">
    <property type="entry name" value="Beta-lactam-related"/>
</dbReference>
<evidence type="ECO:0000313" key="3">
    <source>
        <dbReference type="Proteomes" id="UP000078503"/>
    </source>
</evidence>
<dbReference type="RefSeq" id="WP_068329408.1">
    <property type="nucleotide sequence ID" value="NZ_LVHF01000012.1"/>
</dbReference>
<dbReference type="AlphaFoldDB" id="A0A178KPE8"/>
<keyword evidence="3" id="KW-1185">Reference proteome</keyword>
<organism evidence="2 3">
    <name type="scientific">Photobacterium jeanii</name>
    <dbReference type="NCBI Taxonomy" id="858640"/>
    <lineage>
        <taxon>Bacteria</taxon>
        <taxon>Pseudomonadati</taxon>
        <taxon>Pseudomonadota</taxon>
        <taxon>Gammaproteobacteria</taxon>
        <taxon>Vibrionales</taxon>
        <taxon>Vibrionaceae</taxon>
        <taxon>Photobacterium</taxon>
    </lineage>
</organism>
<accession>A0A178KPE8</accession>
<dbReference type="STRING" id="858640.A3K86_06550"/>
<dbReference type="PANTHER" id="PTHR43283">
    <property type="entry name" value="BETA-LACTAMASE-RELATED"/>
    <property type="match status" value="1"/>
</dbReference>
<dbReference type="Pfam" id="PF00144">
    <property type="entry name" value="Beta-lactamase"/>
    <property type="match status" value="1"/>
</dbReference>
<proteinExistence type="predicted"/>
<gene>
    <name evidence="2" type="ORF">A3K86_06550</name>
</gene>
<dbReference type="InterPro" id="IPR012338">
    <property type="entry name" value="Beta-lactam/transpept-like"/>
</dbReference>
<dbReference type="SUPFAM" id="SSF56601">
    <property type="entry name" value="beta-lactamase/transpeptidase-like"/>
    <property type="match status" value="1"/>
</dbReference>
<dbReference type="InterPro" id="IPR050789">
    <property type="entry name" value="Diverse_Enzym_Activities"/>
</dbReference>
<sequence>MLTNSELKAQLSADFSQLAQQKNKLGRSFLLVHSDKLDFHLELAQGTDETHIDDCHQPVHLASVGKLFTSVLIGLLVEERLLRFDDPVSLYLDSELCESLEHLAATQPSYNISNLRFSDQLTVRHLLMQTSGLPDVFFPLMEKLKAGELYDPTATSSVAISPREAILWGCEHLKYQSALGTKHVYTDTNYYLLGLIIEQATGMTFQQAIQQWIFAPLAMDHAWLHGLSKPSKSCYQPANLYIDEQDFLAIKGSHLLDYAGGSVIAPLPEYLTFMQSLVNGKLLNSTIVDQMVSDDIAMGFPALGFRYGYGVWKTRPIPLLLPKNHYCWGCVGVTGAFMFYHPQTETYIIGTFNNNKYREKALRFVIGNVIKKLLVLNQTLNN</sequence>
<reference evidence="2 3" key="1">
    <citation type="submission" date="2016-03" db="EMBL/GenBank/DDBJ databases">
        <title>Photobacterium proteolyticum sp. nov. a protease producing bacterium isolated from ocean sediments of Laizhou Bay.</title>
        <authorList>
            <person name="Li Y."/>
        </authorList>
    </citation>
    <scope>NUCLEOTIDE SEQUENCE [LARGE SCALE GENOMIC DNA]</scope>
    <source>
        <strain evidence="2 3">R-40508</strain>
    </source>
</reference>
<evidence type="ECO:0000259" key="1">
    <source>
        <dbReference type="Pfam" id="PF00144"/>
    </source>
</evidence>
<dbReference type="Proteomes" id="UP000078503">
    <property type="component" value="Unassembled WGS sequence"/>
</dbReference>
<dbReference type="EMBL" id="LVHF01000012">
    <property type="protein sequence ID" value="OAN18543.1"/>
    <property type="molecule type" value="Genomic_DNA"/>
</dbReference>